<protein>
    <submittedName>
        <fullName evidence="2">DUF4871 domain-containing protein</fullName>
    </submittedName>
</protein>
<dbReference type="Pfam" id="PF16167">
    <property type="entry name" value="DUF4871"/>
    <property type="match status" value="1"/>
</dbReference>
<dbReference type="EMBL" id="JACSQT010000007">
    <property type="protein sequence ID" value="MBD7938332.1"/>
    <property type="molecule type" value="Genomic_DNA"/>
</dbReference>
<dbReference type="InterPro" id="IPR032366">
    <property type="entry name" value="DUF4871"/>
</dbReference>
<dbReference type="RefSeq" id="WP_191815399.1">
    <property type="nucleotide sequence ID" value="NZ_JACSQT010000007.1"/>
</dbReference>
<keyword evidence="1" id="KW-0472">Membrane</keyword>
<evidence type="ECO:0000256" key="1">
    <source>
        <dbReference type="SAM" id="Phobius"/>
    </source>
</evidence>
<proteinExistence type="predicted"/>
<comment type="caution">
    <text evidence="2">The sequence shown here is derived from an EMBL/GenBank/DDBJ whole genome shotgun (WGS) entry which is preliminary data.</text>
</comment>
<reference evidence="2 3" key="1">
    <citation type="submission" date="2020-08" db="EMBL/GenBank/DDBJ databases">
        <title>A Genomic Blueprint of the Chicken Gut Microbiome.</title>
        <authorList>
            <person name="Gilroy R."/>
            <person name="Ravi A."/>
            <person name="Getino M."/>
            <person name="Pursley I."/>
            <person name="Horton D.L."/>
            <person name="Alikhan N.-F."/>
            <person name="Baker D."/>
            <person name="Gharbi K."/>
            <person name="Hall N."/>
            <person name="Watson M."/>
            <person name="Adriaenssens E.M."/>
            <person name="Foster-Nyarko E."/>
            <person name="Jarju S."/>
            <person name="Secka A."/>
            <person name="Antonio M."/>
            <person name="Oren A."/>
            <person name="Chaudhuri R."/>
            <person name="La Ragione R.M."/>
            <person name="Hildebrand F."/>
            <person name="Pallen M.J."/>
        </authorList>
    </citation>
    <scope>NUCLEOTIDE SEQUENCE [LARGE SCALE GENOMIC DNA]</scope>
    <source>
        <strain evidence="2 3">Sa5YUA1</strain>
    </source>
</reference>
<name>A0ABR8QST7_9BACI</name>
<keyword evidence="3" id="KW-1185">Reference proteome</keyword>
<sequence length="328" mass="37840">MEKELKQLRETMDSSMLKGEHFTTTQKLKIKEKIKSEYQPKKRVKSKFPLYIATIATTFFIIFVLAKQPISIKMVNMMIDGDIWDIRHTFSINSRELFSVFPDPNLTVNGEYSYLFSFKEPFEKYEGKDLAIYAINKRNGERITILPSKIITQASSGYESLNRFTTVFALPEPGIWKLEIQFDNQYYGDVVLSVPDDNLPLFVTKDEIRKIDWNQKAIRFKENMIGNENKTGIIGADLPSVEHNQKWMWHLWGIKNPTETELTVVGYHKGSKTTHQILTTGWSIDLSSSNNEADAHAPSSVKLPKTGQWAILIYTNEKLFDTIILNIK</sequence>
<evidence type="ECO:0000313" key="3">
    <source>
        <dbReference type="Proteomes" id="UP000657931"/>
    </source>
</evidence>
<dbReference type="Proteomes" id="UP000657931">
    <property type="component" value="Unassembled WGS sequence"/>
</dbReference>
<dbReference type="Gene3D" id="2.60.40.3830">
    <property type="match status" value="2"/>
</dbReference>
<evidence type="ECO:0000313" key="2">
    <source>
        <dbReference type="EMBL" id="MBD7938332.1"/>
    </source>
</evidence>
<accession>A0ABR8QST7</accession>
<gene>
    <name evidence="2" type="ORF">H9655_14960</name>
</gene>
<keyword evidence="1" id="KW-0812">Transmembrane</keyword>
<feature type="transmembrane region" description="Helical" evidence="1">
    <location>
        <begin position="48"/>
        <end position="66"/>
    </location>
</feature>
<keyword evidence="1" id="KW-1133">Transmembrane helix</keyword>
<organism evidence="2 3">
    <name type="scientific">Cytobacillus stercorigallinarum</name>
    <dbReference type="NCBI Taxonomy" id="2762240"/>
    <lineage>
        <taxon>Bacteria</taxon>
        <taxon>Bacillati</taxon>
        <taxon>Bacillota</taxon>
        <taxon>Bacilli</taxon>
        <taxon>Bacillales</taxon>
        <taxon>Bacillaceae</taxon>
        <taxon>Cytobacillus</taxon>
    </lineage>
</organism>